<dbReference type="EMBL" id="JAQQXR010000005">
    <property type="protein sequence ID" value="MDC8758855.1"/>
    <property type="molecule type" value="Genomic_DNA"/>
</dbReference>
<evidence type="ECO:0000313" key="4">
    <source>
        <dbReference type="EMBL" id="MDC8758855.1"/>
    </source>
</evidence>
<feature type="transmembrane region" description="Helical" evidence="1">
    <location>
        <begin position="168"/>
        <end position="185"/>
    </location>
</feature>
<dbReference type="Pfam" id="PF19040">
    <property type="entry name" value="SGNH"/>
    <property type="match status" value="1"/>
</dbReference>
<reference evidence="4 5" key="1">
    <citation type="submission" date="2022-10" db="EMBL/GenBank/DDBJ databases">
        <title>Janthinobacterium sp. hw3 Genome sequencing.</title>
        <authorList>
            <person name="Park S."/>
        </authorList>
    </citation>
    <scope>NUCLEOTIDE SEQUENCE [LARGE SCALE GENOMIC DNA]</scope>
    <source>
        <strain evidence="5">hw3</strain>
    </source>
</reference>
<feature type="transmembrane region" description="Helical" evidence="1">
    <location>
        <begin position="205"/>
        <end position="226"/>
    </location>
</feature>
<feature type="transmembrane region" description="Helical" evidence="1">
    <location>
        <begin position="78"/>
        <end position="97"/>
    </location>
</feature>
<evidence type="ECO:0000259" key="3">
    <source>
        <dbReference type="Pfam" id="PF19040"/>
    </source>
</evidence>
<evidence type="ECO:0000259" key="2">
    <source>
        <dbReference type="Pfam" id="PF01757"/>
    </source>
</evidence>
<feature type="transmembrane region" description="Helical" evidence="1">
    <location>
        <begin position="36"/>
        <end position="57"/>
    </location>
</feature>
<keyword evidence="1" id="KW-1133">Transmembrane helix</keyword>
<accession>A0ABT5K1L6</accession>
<keyword evidence="4" id="KW-0808">Transferase</keyword>
<gene>
    <name evidence="4" type="ORF">OIK44_14830</name>
</gene>
<feature type="transmembrane region" description="Helical" evidence="1">
    <location>
        <begin position="233"/>
        <end position="249"/>
    </location>
</feature>
<feature type="transmembrane region" description="Helical" evidence="1">
    <location>
        <begin position="138"/>
        <end position="161"/>
    </location>
</feature>
<evidence type="ECO:0000313" key="5">
    <source>
        <dbReference type="Proteomes" id="UP001221208"/>
    </source>
</evidence>
<dbReference type="InterPro" id="IPR043968">
    <property type="entry name" value="SGNH"/>
</dbReference>
<feature type="transmembrane region" description="Helical" evidence="1">
    <location>
        <begin position="352"/>
        <end position="372"/>
    </location>
</feature>
<dbReference type="PANTHER" id="PTHR23028:SF53">
    <property type="entry name" value="ACYL_TRANSF_3 DOMAIN-CONTAINING PROTEIN"/>
    <property type="match status" value="1"/>
</dbReference>
<dbReference type="Pfam" id="PF01757">
    <property type="entry name" value="Acyl_transf_3"/>
    <property type="match status" value="1"/>
</dbReference>
<dbReference type="InterPro" id="IPR002656">
    <property type="entry name" value="Acyl_transf_3_dom"/>
</dbReference>
<dbReference type="InterPro" id="IPR050879">
    <property type="entry name" value="Acyltransferase_3"/>
</dbReference>
<keyword evidence="4" id="KW-0012">Acyltransferase</keyword>
<feature type="domain" description="Acyltransferase 3" evidence="2">
    <location>
        <begin position="11"/>
        <end position="336"/>
    </location>
</feature>
<feature type="transmembrane region" description="Helical" evidence="1">
    <location>
        <begin position="255"/>
        <end position="277"/>
    </location>
</feature>
<feature type="domain" description="SGNH" evidence="3">
    <location>
        <begin position="411"/>
        <end position="664"/>
    </location>
</feature>
<proteinExistence type="predicted"/>
<dbReference type="PANTHER" id="PTHR23028">
    <property type="entry name" value="ACETYLTRANSFERASE"/>
    <property type="match status" value="1"/>
</dbReference>
<keyword evidence="1" id="KW-0472">Membrane</keyword>
<feature type="transmembrane region" description="Helical" evidence="1">
    <location>
        <begin position="321"/>
        <end position="340"/>
    </location>
</feature>
<sequence>MSDNSKFPYRADVDGLRAIAVLSVVVFHVFPDILPGGFIGVDIFFVISGYLISGIIFREIAQGNFSVADFYSRRIRRIFPALLLVLFSCYVFGWILLLPGEYTQLGKHIASGAGFVSNIVLRQEAGYFDSIAPLKPLLHLWSLGVEEQFYLAWPLMLMLILGWRRVRPLPVIILIFLASFCYSIASLRGDAVAAFYSPASRFWELLAGAIFAHVQLANTGGALLFLQRYRNPISACGLGLIVLALFSVTEKSAFPGGWALLPVLGAVLLIAAGPDAYFSRQVLSNRTMVWFGLISYPLYLWHWPILSFLRIIESKIPSIEIRIGAIVLSVMLAWITVKCVERPLRFASPYRGRVSALCVLMLVIGSLGYYTYENKGFESRENIQALPKFQNPLGWSNDGRNFDAQCKEKFAYGGHYCLVGDIEKPPTVILIGDSHANQFFWGLAAQYKAAGENLLMLGSAGCVPFFDVESQEKGMADTCLRFMNAALEYAIRQEGIKTVMLASRGPLYIDGRGFGEAEAGKYNRYLKSLRNPGLNGNAGVFQAELNATVASLRKAGKEVILLVDIPELGFSPESCVRTRPVTITQAVRSPCAVSAELALQRNAEYRAILQSSLKENPGVKIFDPAKTLCDDKYCWAMRGNTVLYRDDNHLSYFGSMYIGRLFDPTLFLPTVKQ</sequence>
<protein>
    <submittedName>
        <fullName evidence="4">Acyltransferase family protein</fullName>
    </submittedName>
</protein>
<feature type="transmembrane region" description="Helical" evidence="1">
    <location>
        <begin position="12"/>
        <end position="30"/>
    </location>
</feature>
<dbReference type="RefSeq" id="WP_273671681.1">
    <property type="nucleotide sequence ID" value="NZ_JAQQXR010000005.1"/>
</dbReference>
<keyword evidence="1" id="KW-0812">Transmembrane</keyword>
<feature type="transmembrane region" description="Helical" evidence="1">
    <location>
        <begin position="289"/>
        <end position="309"/>
    </location>
</feature>
<comment type="caution">
    <text evidence="4">The sequence shown here is derived from an EMBL/GenBank/DDBJ whole genome shotgun (WGS) entry which is preliminary data.</text>
</comment>
<evidence type="ECO:0000256" key="1">
    <source>
        <dbReference type="SAM" id="Phobius"/>
    </source>
</evidence>
<name>A0ABT5K1L6_9BURK</name>
<organism evidence="4 5">
    <name type="scientific">Janthinobacterium fluminis</name>
    <dbReference type="NCBI Taxonomy" id="2987524"/>
    <lineage>
        <taxon>Bacteria</taxon>
        <taxon>Pseudomonadati</taxon>
        <taxon>Pseudomonadota</taxon>
        <taxon>Betaproteobacteria</taxon>
        <taxon>Burkholderiales</taxon>
        <taxon>Oxalobacteraceae</taxon>
        <taxon>Janthinobacterium</taxon>
    </lineage>
</organism>
<keyword evidence="5" id="KW-1185">Reference proteome</keyword>
<dbReference type="Proteomes" id="UP001221208">
    <property type="component" value="Unassembled WGS sequence"/>
</dbReference>
<dbReference type="GO" id="GO:0016746">
    <property type="term" value="F:acyltransferase activity"/>
    <property type="evidence" value="ECO:0007669"/>
    <property type="project" value="UniProtKB-KW"/>
</dbReference>